<dbReference type="InterPro" id="IPR036880">
    <property type="entry name" value="Kunitz_BPTI_sf"/>
</dbReference>
<gene>
    <name evidence="3" type="ORF">SVUK_LOCUS14645</name>
</gene>
<dbReference type="PROSITE" id="PS50279">
    <property type="entry name" value="BPTI_KUNITZ_2"/>
    <property type="match status" value="1"/>
</dbReference>
<dbReference type="CDD" id="cd22593">
    <property type="entry name" value="Kunitz_conkunitzin"/>
    <property type="match status" value="1"/>
</dbReference>
<keyword evidence="4" id="KW-1185">Reference proteome</keyword>
<dbReference type="InterPro" id="IPR053014">
    <property type="entry name" value="Cuticle_assoc_divergent"/>
</dbReference>
<feature type="domain" description="BPTI/Kunitz inhibitor" evidence="2">
    <location>
        <begin position="75"/>
        <end position="125"/>
    </location>
</feature>
<dbReference type="InterPro" id="IPR002223">
    <property type="entry name" value="Kunitz_BPTI"/>
</dbReference>
<dbReference type="SMART" id="SM00289">
    <property type="entry name" value="WR1"/>
    <property type="match status" value="1"/>
</dbReference>
<dbReference type="Proteomes" id="UP000270094">
    <property type="component" value="Unassembled WGS sequence"/>
</dbReference>
<dbReference type="InterPro" id="IPR028150">
    <property type="entry name" value="Lustrin_cystein"/>
</dbReference>
<evidence type="ECO:0000313" key="3">
    <source>
        <dbReference type="EMBL" id="VDM79647.1"/>
    </source>
</evidence>
<dbReference type="EMBL" id="UYYB01105885">
    <property type="protein sequence ID" value="VDM79647.1"/>
    <property type="molecule type" value="Genomic_DNA"/>
</dbReference>
<dbReference type="Gene3D" id="4.10.410.10">
    <property type="entry name" value="Pancreatic trypsin inhibitor Kunitz domain"/>
    <property type="match status" value="1"/>
</dbReference>
<dbReference type="InterPro" id="IPR006150">
    <property type="entry name" value="Cys_repeat_1"/>
</dbReference>
<evidence type="ECO:0000313" key="4">
    <source>
        <dbReference type="Proteomes" id="UP000270094"/>
    </source>
</evidence>
<dbReference type="OrthoDB" id="4473401at2759"/>
<dbReference type="Pfam" id="PF00014">
    <property type="entry name" value="Kunitz_BPTI"/>
    <property type="match status" value="1"/>
</dbReference>
<keyword evidence="1" id="KW-0472">Membrane</keyword>
<sequence length="176" mass="20232">MVNQRLFSLDFSLLCADGIPLLMEDHRPRPCQPRPWLREQKCPTGFWCHEGDDDSSYYCCPRNRKCWFDLVVNRCHLPPATGHGNKAMRRFYYDWTNDGCHELTYTGIGGNENSFISYELCEETCRENETANLLLTLMSIVICLTIAIVCLRKARKTILTNKNGSLAIESAPTYLI</sequence>
<accession>A0A3P7JTU0</accession>
<dbReference type="PANTHER" id="PTHR46339:SF9">
    <property type="entry name" value="BPTI_KUNITZ INHIBITOR DOMAIN-CONTAINING PROTEIN"/>
    <property type="match status" value="1"/>
</dbReference>
<organism evidence="3 4">
    <name type="scientific">Strongylus vulgaris</name>
    <name type="common">Blood worm</name>
    <dbReference type="NCBI Taxonomy" id="40348"/>
    <lineage>
        <taxon>Eukaryota</taxon>
        <taxon>Metazoa</taxon>
        <taxon>Ecdysozoa</taxon>
        <taxon>Nematoda</taxon>
        <taxon>Chromadorea</taxon>
        <taxon>Rhabditida</taxon>
        <taxon>Rhabditina</taxon>
        <taxon>Rhabditomorpha</taxon>
        <taxon>Strongyloidea</taxon>
        <taxon>Strongylidae</taxon>
        <taxon>Strongylus</taxon>
    </lineage>
</organism>
<keyword evidence="1" id="KW-0812">Transmembrane</keyword>
<evidence type="ECO:0000256" key="1">
    <source>
        <dbReference type="SAM" id="Phobius"/>
    </source>
</evidence>
<dbReference type="PANTHER" id="PTHR46339">
    <property type="entry name" value="PROTEIN CBG15282-RELATED"/>
    <property type="match status" value="1"/>
</dbReference>
<dbReference type="SUPFAM" id="SSF57362">
    <property type="entry name" value="BPTI-like"/>
    <property type="match status" value="1"/>
</dbReference>
<dbReference type="GO" id="GO:0004867">
    <property type="term" value="F:serine-type endopeptidase inhibitor activity"/>
    <property type="evidence" value="ECO:0007669"/>
    <property type="project" value="InterPro"/>
</dbReference>
<dbReference type="AlphaFoldDB" id="A0A3P7JTU0"/>
<name>A0A3P7JTU0_STRVU</name>
<proteinExistence type="predicted"/>
<protein>
    <recommendedName>
        <fullName evidence="2">BPTI/Kunitz inhibitor domain-containing protein</fullName>
    </recommendedName>
</protein>
<keyword evidence="1" id="KW-1133">Transmembrane helix</keyword>
<dbReference type="SMART" id="SM00131">
    <property type="entry name" value="KU"/>
    <property type="match status" value="1"/>
</dbReference>
<evidence type="ECO:0000259" key="2">
    <source>
        <dbReference type="PROSITE" id="PS50279"/>
    </source>
</evidence>
<dbReference type="Pfam" id="PF14625">
    <property type="entry name" value="Lustrin_cystein"/>
    <property type="match status" value="1"/>
</dbReference>
<feature type="transmembrane region" description="Helical" evidence="1">
    <location>
        <begin position="131"/>
        <end position="151"/>
    </location>
</feature>
<reference evidence="3 4" key="1">
    <citation type="submission" date="2018-11" db="EMBL/GenBank/DDBJ databases">
        <authorList>
            <consortium name="Pathogen Informatics"/>
        </authorList>
    </citation>
    <scope>NUCLEOTIDE SEQUENCE [LARGE SCALE GENOMIC DNA]</scope>
</reference>